<feature type="region of interest" description="Disordered" evidence="1">
    <location>
        <begin position="381"/>
        <end position="822"/>
    </location>
</feature>
<feature type="compositionally biased region" description="Low complexity" evidence="1">
    <location>
        <begin position="1086"/>
        <end position="1098"/>
    </location>
</feature>
<feature type="compositionally biased region" description="Low complexity" evidence="1">
    <location>
        <begin position="398"/>
        <end position="412"/>
    </location>
</feature>
<gene>
    <name evidence="2" type="ORF">SISNIDRAFT_462055</name>
</gene>
<feature type="compositionally biased region" description="Polar residues" evidence="1">
    <location>
        <begin position="1032"/>
        <end position="1065"/>
    </location>
</feature>
<feature type="compositionally biased region" description="Polar residues" evidence="1">
    <location>
        <begin position="636"/>
        <end position="661"/>
    </location>
</feature>
<accession>A0A165AKW8</accession>
<feature type="compositionally biased region" description="Polar residues" evidence="1">
    <location>
        <begin position="1072"/>
        <end position="1083"/>
    </location>
</feature>
<evidence type="ECO:0000313" key="2">
    <source>
        <dbReference type="EMBL" id="KZS99183.1"/>
    </source>
</evidence>
<feature type="region of interest" description="Disordered" evidence="1">
    <location>
        <begin position="1"/>
        <end position="29"/>
    </location>
</feature>
<feature type="compositionally biased region" description="Low complexity" evidence="1">
    <location>
        <begin position="459"/>
        <end position="483"/>
    </location>
</feature>
<feature type="region of interest" description="Disordered" evidence="1">
    <location>
        <begin position="304"/>
        <end position="358"/>
    </location>
</feature>
<evidence type="ECO:0000256" key="1">
    <source>
        <dbReference type="SAM" id="MobiDB-lite"/>
    </source>
</evidence>
<feature type="compositionally biased region" description="Polar residues" evidence="1">
    <location>
        <begin position="857"/>
        <end position="873"/>
    </location>
</feature>
<feature type="compositionally biased region" description="Low complexity" evidence="1">
    <location>
        <begin position="542"/>
        <end position="558"/>
    </location>
</feature>
<dbReference type="OrthoDB" id="3230904at2759"/>
<feature type="region of interest" description="Disordered" evidence="1">
    <location>
        <begin position="838"/>
        <end position="1158"/>
    </location>
</feature>
<sequence length="1158" mass="119097">MSQPLGVSGNPLDSQRSLSGSDNAPSLRRSSSFFGVIKNIVAAPLNWLGANDEQNDIHVKRSHGIANGDTSPSPDDRNAKRQRIHSPPRDAPDHATGGLVQPPLPIEYSPERTPFRAHSVASERRYPMPTPPPASLSRSATMIDPEPTRATPSRTSRLSRNMSLDPPARHFSRDVSRDVSMAPVDSWPRRSVSRDISIPRASQTPYRMRTSLTPQPTPSNPSPTRREFSTSKSALLWPKEGPGLPSSPLREMSSDPSTRQRLVWHPTLGITTPDEVEKNQSSSKAAPSTPAERALQALEALRTPMLPPSYASDPAANTYLRTGRSYPPPPLPKSIIKSTQALSPGKTRSSALSSKSAHLIKPYEGEGGMRKLLNKRALEQSQKVNGASGKGKEKDSARPGASSSTSRSGKSPWAATVEDTSDDEIDIIPRTGSNGVSSSSEGLRVPSLGGRVSASRAQVPSRPTNPNNPSSSSSLRAARVVNRPHAPGRNKFSARFEDDDEDEQPEAEHLQGLPTKEELLKAPAPTFDIPNGFSFGSFSRTPAQSQPSSPAESAAAPAVVLPTEAKANEASATESTGSSASTAPVLSFAPPPKLSFGTNTDSKEPPVSSLPFAFPSVKPATPPPPFSSNTTSGPSAGSSDSTDKPTSSNLSPQLPSHSSVPSLGVIPPTPEPPRKAAEQLASAPSLASRLGIGFPPASGAVNSAPPSDAPEPRVNVQPTTSAAFSFGGSSASTTTSAQPEDKESAPKSMFGSSLNGLSDKAGGSSAPTPTTPEPSIPTAKASALGFGFPSTFPKPTDTTSTVGPPAGPSSTPSGLPKASTGFSFSAGGEAAKNAFGFPSSAPTSSSAPSTSIFGSTTVQSQPSAPPGTSSTPFTFGASVAPSPQPAVLSAPLSRPKTPEPRPADSMDESPTREIKVTSSGPAAPQMPFGSGNGFAFGSSAPPNNNPATSLFSFGEPLPSTSTSTSTSFGSQNVAKSKSEGAATPFTFGSAPAPVHPSQPPSVFAFGAAPSKPSVSTSGPGFGAPSTAFGSFPTPTTEQSQAPFGTHSPNPFGSPAQTTQPLSATAANGDGSRATTPFSFNVPTPANPFSFNSQPSSPALSATGLPVTPTSTSAPFQFGAATNGAPPNQPIFNMGAPPPPAPAGRSTKGLPRRRGGTRH</sequence>
<feature type="compositionally biased region" description="Low complexity" evidence="1">
    <location>
        <begin position="798"/>
        <end position="814"/>
    </location>
</feature>
<dbReference type="AlphaFoldDB" id="A0A165AKW8"/>
<feature type="compositionally biased region" description="Basic residues" evidence="1">
    <location>
        <begin position="1149"/>
        <end position="1158"/>
    </location>
</feature>
<feature type="compositionally biased region" description="Low complexity" evidence="1">
    <location>
        <begin position="719"/>
        <end position="737"/>
    </location>
</feature>
<feature type="compositionally biased region" description="Polar residues" evidence="1">
    <location>
        <begin position="941"/>
        <end position="951"/>
    </location>
</feature>
<feature type="compositionally biased region" description="Polar residues" evidence="1">
    <location>
        <begin position="431"/>
        <end position="441"/>
    </location>
</feature>
<dbReference type="Proteomes" id="UP000076722">
    <property type="component" value="Unassembled WGS sequence"/>
</dbReference>
<feature type="compositionally biased region" description="Polar residues" evidence="1">
    <location>
        <begin position="150"/>
        <end position="162"/>
    </location>
</feature>
<protein>
    <submittedName>
        <fullName evidence="2">Uncharacterized protein</fullName>
    </submittedName>
</protein>
<evidence type="ECO:0000313" key="3">
    <source>
        <dbReference type="Proteomes" id="UP000076722"/>
    </source>
</evidence>
<reference evidence="2 3" key="1">
    <citation type="journal article" date="2016" name="Mol. Biol. Evol.">
        <title>Comparative Genomics of Early-Diverging Mushroom-Forming Fungi Provides Insights into the Origins of Lignocellulose Decay Capabilities.</title>
        <authorList>
            <person name="Nagy L.G."/>
            <person name="Riley R."/>
            <person name="Tritt A."/>
            <person name="Adam C."/>
            <person name="Daum C."/>
            <person name="Floudas D."/>
            <person name="Sun H."/>
            <person name="Yadav J.S."/>
            <person name="Pangilinan J."/>
            <person name="Larsson K.H."/>
            <person name="Matsuura K."/>
            <person name="Barry K."/>
            <person name="Labutti K."/>
            <person name="Kuo R."/>
            <person name="Ohm R.A."/>
            <person name="Bhattacharya S.S."/>
            <person name="Shirouzu T."/>
            <person name="Yoshinaga Y."/>
            <person name="Martin F.M."/>
            <person name="Grigoriev I.V."/>
            <person name="Hibbett D.S."/>
        </authorList>
    </citation>
    <scope>NUCLEOTIDE SEQUENCE [LARGE SCALE GENOMIC DNA]</scope>
    <source>
        <strain evidence="2 3">HHB9708</strain>
    </source>
</reference>
<feature type="compositionally biased region" description="Low complexity" evidence="1">
    <location>
        <begin position="568"/>
        <end position="583"/>
    </location>
</feature>
<feature type="compositionally biased region" description="Low complexity" evidence="1">
    <location>
        <begin position="838"/>
        <end position="856"/>
    </location>
</feature>
<dbReference type="EMBL" id="KV419394">
    <property type="protein sequence ID" value="KZS99183.1"/>
    <property type="molecule type" value="Genomic_DNA"/>
</dbReference>
<name>A0A165AKW8_9AGAM</name>
<feature type="compositionally biased region" description="Basic and acidic residues" evidence="1">
    <location>
        <begin position="896"/>
        <end position="915"/>
    </location>
</feature>
<feature type="region of interest" description="Disordered" evidence="1">
    <location>
        <begin position="188"/>
        <end position="292"/>
    </location>
</feature>
<proteinExistence type="predicted"/>
<feature type="compositionally biased region" description="Polar residues" evidence="1">
    <location>
        <begin position="336"/>
        <end position="356"/>
    </location>
</feature>
<feature type="region of interest" description="Disordered" evidence="1">
    <location>
        <begin position="58"/>
        <end position="170"/>
    </location>
</feature>
<organism evidence="2 3">
    <name type="scientific">Sistotremastrum niveocremeum HHB9708</name>
    <dbReference type="NCBI Taxonomy" id="1314777"/>
    <lineage>
        <taxon>Eukaryota</taxon>
        <taxon>Fungi</taxon>
        <taxon>Dikarya</taxon>
        <taxon>Basidiomycota</taxon>
        <taxon>Agaricomycotina</taxon>
        <taxon>Agaricomycetes</taxon>
        <taxon>Sistotremastrales</taxon>
        <taxon>Sistotremastraceae</taxon>
        <taxon>Sertulicium</taxon>
        <taxon>Sertulicium niveocremeum</taxon>
    </lineage>
</organism>
<keyword evidence="3" id="KW-1185">Reference proteome</keyword>